<dbReference type="PANTHER" id="PTHR34476">
    <property type="entry name" value="DNA-DIRECTED RNA POLYMERASE SUBUNIT OMEGA"/>
    <property type="match status" value="1"/>
</dbReference>
<evidence type="ECO:0000313" key="13">
    <source>
        <dbReference type="EMBL" id="CAI8779212.1"/>
    </source>
</evidence>
<evidence type="ECO:0000256" key="5">
    <source>
        <dbReference type="ARBA" id="ARBA00022679"/>
    </source>
</evidence>
<keyword evidence="14" id="KW-1185">Reference proteome</keyword>
<dbReference type="Pfam" id="PF01192">
    <property type="entry name" value="RNA_pol_Rpb6"/>
    <property type="match status" value="1"/>
</dbReference>
<dbReference type="SUPFAM" id="SSF63562">
    <property type="entry name" value="RPB6/omega subunit-like"/>
    <property type="match status" value="1"/>
</dbReference>
<evidence type="ECO:0000256" key="4">
    <source>
        <dbReference type="ARBA" id="ARBA00022478"/>
    </source>
</evidence>
<evidence type="ECO:0000256" key="2">
    <source>
        <dbReference type="ARBA" id="ARBA00012418"/>
    </source>
</evidence>
<evidence type="ECO:0000256" key="7">
    <source>
        <dbReference type="ARBA" id="ARBA00023163"/>
    </source>
</evidence>
<organism evidence="13 14">
    <name type="scientific">Methylocaldum szegediense</name>
    <dbReference type="NCBI Taxonomy" id="73780"/>
    <lineage>
        <taxon>Bacteria</taxon>
        <taxon>Pseudomonadati</taxon>
        <taxon>Pseudomonadota</taxon>
        <taxon>Gammaproteobacteria</taxon>
        <taxon>Methylococcales</taxon>
        <taxon>Methylococcaceae</taxon>
        <taxon>Methylocaldum</taxon>
    </lineage>
</organism>
<evidence type="ECO:0000256" key="6">
    <source>
        <dbReference type="ARBA" id="ARBA00022695"/>
    </source>
</evidence>
<dbReference type="Proteomes" id="UP001162030">
    <property type="component" value="Chromosome"/>
</dbReference>
<dbReference type="InterPro" id="IPR036161">
    <property type="entry name" value="RPB6/omega-like_sf"/>
</dbReference>
<evidence type="ECO:0000256" key="10">
    <source>
        <dbReference type="ARBA" id="ARBA00048552"/>
    </source>
</evidence>
<keyword evidence="4 11" id="KW-0240">DNA-directed RNA polymerase</keyword>
<dbReference type="EC" id="2.7.7.6" evidence="2 11"/>
<reference evidence="13 14" key="1">
    <citation type="submission" date="2023-03" db="EMBL/GenBank/DDBJ databases">
        <authorList>
            <person name="Pearce D."/>
        </authorList>
    </citation>
    <scope>NUCLEOTIDE SEQUENCE [LARGE SCALE GENOMIC DNA]</scope>
    <source>
        <strain evidence="13">Msz</strain>
    </source>
</reference>
<name>A0ABM9HYW9_9GAMM</name>
<comment type="similarity">
    <text evidence="1 11">Belongs to the RNA polymerase subunit omega family.</text>
</comment>
<gene>
    <name evidence="11 13" type="primary">rpoZ</name>
    <name evidence="13" type="ORF">MSZNOR_1184</name>
</gene>
<dbReference type="Gene3D" id="3.90.940.10">
    <property type="match status" value="1"/>
</dbReference>
<dbReference type="GO" id="GO:0000428">
    <property type="term" value="C:DNA-directed RNA polymerase complex"/>
    <property type="evidence" value="ECO:0007669"/>
    <property type="project" value="UniProtKB-KW"/>
</dbReference>
<evidence type="ECO:0000313" key="14">
    <source>
        <dbReference type="Proteomes" id="UP001162030"/>
    </source>
</evidence>
<evidence type="ECO:0000256" key="3">
    <source>
        <dbReference type="ARBA" id="ARBA00013725"/>
    </source>
</evidence>
<dbReference type="EMBL" id="OX458333">
    <property type="protein sequence ID" value="CAI8779212.1"/>
    <property type="molecule type" value="Genomic_DNA"/>
</dbReference>
<dbReference type="NCBIfam" id="TIGR00690">
    <property type="entry name" value="rpoZ"/>
    <property type="match status" value="1"/>
</dbReference>
<comment type="catalytic activity">
    <reaction evidence="10 11">
        <text>RNA(n) + a ribonucleoside 5'-triphosphate = RNA(n+1) + diphosphate</text>
        <dbReference type="Rhea" id="RHEA:21248"/>
        <dbReference type="Rhea" id="RHEA-COMP:14527"/>
        <dbReference type="Rhea" id="RHEA-COMP:17342"/>
        <dbReference type="ChEBI" id="CHEBI:33019"/>
        <dbReference type="ChEBI" id="CHEBI:61557"/>
        <dbReference type="ChEBI" id="CHEBI:140395"/>
        <dbReference type="EC" id="2.7.7.6"/>
    </reaction>
</comment>
<comment type="subunit">
    <text evidence="11">The RNAP catalytic core consists of 2 alpha, 1 beta, 1 beta' and 1 omega subunit. When a sigma factor is associated with the core the holoenzyme is formed, which can initiate transcription.</text>
</comment>
<feature type="region of interest" description="Disordered" evidence="12">
    <location>
        <begin position="74"/>
        <end position="97"/>
    </location>
</feature>
<dbReference type="GO" id="GO:0003899">
    <property type="term" value="F:DNA-directed RNA polymerase activity"/>
    <property type="evidence" value="ECO:0007669"/>
    <property type="project" value="UniProtKB-EC"/>
</dbReference>
<accession>A0ABM9HYW9</accession>
<sequence length="97" mass="11006">MARVTVEDCLEHVDNRFQLVLLATKRARELSRHPDAAKVPWENDKATVVALREIAEGLITRDYLTADTKQERFAIERPAAPSPEAAGMEKLEEDDFE</sequence>
<dbReference type="SMART" id="SM01409">
    <property type="entry name" value="RNA_pol_Rpb6"/>
    <property type="match status" value="1"/>
</dbReference>
<dbReference type="PANTHER" id="PTHR34476:SF1">
    <property type="entry name" value="DNA-DIRECTED RNA POLYMERASE SUBUNIT OMEGA"/>
    <property type="match status" value="1"/>
</dbReference>
<keyword evidence="7 11" id="KW-0804">Transcription</keyword>
<proteinExistence type="inferred from homology"/>
<evidence type="ECO:0000256" key="11">
    <source>
        <dbReference type="HAMAP-Rule" id="MF_00366"/>
    </source>
</evidence>
<dbReference type="InterPro" id="IPR006110">
    <property type="entry name" value="Pol_omega/Rpo6/RPB6"/>
</dbReference>
<evidence type="ECO:0000256" key="12">
    <source>
        <dbReference type="SAM" id="MobiDB-lite"/>
    </source>
</evidence>
<keyword evidence="6 11" id="KW-0548">Nucleotidyltransferase</keyword>
<evidence type="ECO:0000256" key="9">
    <source>
        <dbReference type="ARBA" id="ARBA00030998"/>
    </source>
</evidence>
<protein>
    <recommendedName>
        <fullName evidence="3 11">DNA-directed RNA polymerase subunit omega</fullName>
        <shortName evidence="11">RNAP omega subunit</shortName>
        <ecNumber evidence="2 11">2.7.7.6</ecNumber>
    </recommendedName>
    <alternativeName>
        <fullName evidence="9 11">RNA polymerase omega subunit</fullName>
    </alternativeName>
    <alternativeName>
        <fullName evidence="8 11">Transcriptase subunit omega</fullName>
    </alternativeName>
</protein>
<evidence type="ECO:0000256" key="1">
    <source>
        <dbReference type="ARBA" id="ARBA00006711"/>
    </source>
</evidence>
<evidence type="ECO:0000256" key="8">
    <source>
        <dbReference type="ARBA" id="ARBA00029924"/>
    </source>
</evidence>
<dbReference type="HAMAP" id="MF_00366">
    <property type="entry name" value="RNApol_bact_RpoZ"/>
    <property type="match status" value="1"/>
</dbReference>
<keyword evidence="5 11" id="KW-0808">Transferase</keyword>
<dbReference type="RefSeq" id="WP_026612162.1">
    <property type="nucleotide sequence ID" value="NZ_OX458333.1"/>
</dbReference>
<dbReference type="InterPro" id="IPR003716">
    <property type="entry name" value="DNA-dir_RNA_pol_omega"/>
</dbReference>
<comment type="function">
    <text evidence="11">Promotes RNA polymerase assembly. Latches the N- and C-terminal regions of the beta' subunit thereby facilitating its interaction with the beta and alpha subunits.</text>
</comment>